<dbReference type="NCBIfam" id="TIGR01462">
    <property type="entry name" value="greA"/>
    <property type="match status" value="1"/>
</dbReference>
<keyword evidence="5 8" id="KW-0804">Transcription</keyword>
<dbReference type="Proteomes" id="UP000620075">
    <property type="component" value="Unassembled WGS sequence"/>
</dbReference>
<dbReference type="AlphaFoldDB" id="A0A934NAQ8"/>
<organism evidence="12 13">
    <name type="scientific">Candidatus Dormiibacter inghamiae</name>
    <dbReference type="NCBI Taxonomy" id="3127013"/>
    <lineage>
        <taxon>Bacteria</taxon>
        <taxon>Bacillati</taxon>
        <taxon>Candidatus Dormiibacterota</taxon>
        <taxon>Candidatus Dormibacteria</taxon>
        <taxon>Candidatus Dormibacterales</taxon>
        <taxon>Candidatus Dormibacteraceae</taxon>
        <taxon>Candidatus Dormiibacter</taxon>
    </lineage>
</organism>
<dbReference type="InterPro" id="IPR036953">
    <property type="entry name" value="GreA/GreB_C_sf"/>
</dbReference>
<evidence type="ECO:0000259" key="10">
    <source>
        <dbReference type="Pfam" id="PF01272"/>
    </source>
</evidence>
<dbReference type="InterPro" id="IPR036805">
    <property type="entry name" value="Tscrpt_elong_fac_GreA/B_N_sf"/>
</dbReference>
<dbReference type="PANTHER" id="PTHR30437">
    <property type="entry name" value="TRANSCRIPTION ELONGATION FACTOR GREA"/>
    <property type="match status" value="1"/>
</dbReference>
<comment type="similarity">
    <text evidence="1 8 9">Belongs to the GreA/GreB family.</text>
</comment>
<evidence type="ECO:0000256" key="1">
    <source>
        <dbReference type="ARBA" id="ARBA00008213"/>
    </source>
</evidence>
<dbReference type="InterPro" id="IPR018151">
    <property type="entry name" value="TF_GreA/GreB_CS"/>
</dbReference>
<dbReference type="PROSITE" id="PS00830">
    <property type="entry name" value="GREAB_2"/>
    <property type="match status" value="1"/>
</dbReference>
<dbReference type="InterPro" id="IPR006359">
    <property type="entry name" value="Tscrpt_elong_fac_GreA"/>
</dbReference>
<dbReference type="HAMAP" id="MF_00105">
    <property type="entry name" value="GreA_GreB"/>
    <property type="match status" value="1"/>
</dbReference>
<dbReference type="FunFam" id="1.10.287.180:FF:000001">
    <property type="entry name" value="Transcription elongation factor GreA"/>
    <property type="match status" value="1"/>
</dbReference>
<evidence type="ECO:0000256" key="7">
    <source>
        <dbReference type="ARBA" id="ARBA00030776"/>
    </source>
</evidence>
<dbReference type="PANTHER" id="PTHR30437:SF4">
    <property type="entry name" value="TRANSCRIPTION ELONGATION FACTOR GREA"/>
    <property type="match status" value="1"/>
</dbReference>
<dbReference type="InterPro" id="IPR022691">
    <property type="entry name" value="Tscrpt_elong_fac_GreA/B_N"/>
</dbReference>
<dbReference type="Gene3D" id="1.10.287.180">
    <property type="entry name" value="Transcription elongation factor, GreA/GreB, N-terminal domain"/>
    <property type="match status" value="1"/>
</dbReference>
<accession>A0A934NAQ8</accession>
<gene>
    <name evidence="8 12" type="primary">greA</name>
    <name evidence="12" type="ORF">JF888_00660</name>
</gene>
<dbReference type="GO" id="GO:0032784">
    <property type="term" value="P:regulation of DNA-templated transcription elongation"/>
    <property type="evidence" value="ECO:0007669"/>
    <property type="project" value="UniProtKB-UniRule"/>
</dbReference>
<evidence type="ECO:0000259" key="11">
    <source>
        <dbReference type="Pfam" id="PF03449"/>
    </source>
</evidence>
<comment type="function">
    <text evidence="6 8 9">Necessary for efficient RNA polymerase transcription elongation past template-encoded arresting sites. The arresting sites in DNA have the property of trapping a certain fraction of elongating RNA polymerases that pass through, resulting in locked ternary complexes. Cleavage of the nascent transcript by cleavage factors such as GreA or GreB allows the resumption of elongation from the new 3'terminus. GreA releases sequences of 2 to 3 nucleotides.</text>
</comment>
<keyword evidence="3 8" id="KW-0805">Transcription regulation</keyword>
<dbReference type="EMBL" id="JAEKNQ010000006">
    <property type="protein sequence ID" value="MBJ7601701.1"/>
    <property type="molecule type" value="Genomic_DNA"/>
</dbReference>
<evidence type="ECO:0000256" key="5">
    <source>
        <dbReference type="ARBA" id="ARBA00023163"/>
    </source>
</evidence>
<sequence length="155" mass="16655">MEGKPVLLTLDGLRQLEAELKHLVTVRREQVADRIRQARDFGEIAENAEYIEAKNEQGLVEGRIQTLEGLLQSAVLIEEAPREAGVVTVGTQVEVLSAEGSEIYSIVGAAEADPLGGRISNESPLGRALLGRRAGDEVTWSSPGGISSGKILRVR</sequence>
<comment type="caution">
    <text evidence="12">The sequence shown here is derived from an EMBL/GenBank/DDBJ whole genome shotgun (WGS) entry which is preliminary data.</text>
</comment>
<evidence type="ECO:0000256" key="2">
    <source>
        <dbReference type="ARBA" id="ARBA00013729"/>
    </source>
</evidence>
<dbReference type="InterPro" id="IPR028624">
    <property type="entry name" value="Tscrpt_elong_fac_GreA/B"/>
</dbReference>
<feature type="domain" description="Transcription elongation factor GreA/GreB C-terminal" evidence="10">
    <location>
        <begin position="84"/>
        <end position="154"/>
    </location>
</feature>
<dbReference type="GO" id="GO:0003677">
    <property type="term" value="F:DNA binding"/>
    <property type="evidence" value="ECO:0007669"/>
    <property type="project" value="UniProtKB-UniRule"/>
</dbReference>
<keyword evidence="12" id="KW-0251">Elongation factor</keyword>
<dbReference type="RefSeq" id="WP_338176059.1">
    <property type="nucleotide sequence ID" value="NZ_JAEKNQ010000006.1"/>
</dbReference>
<evidence type="ECO:0000256" key="3">
    <source>
        <dbReference type="ARBA" id="ARBA00023015"/>
    </source>
</evidence>
<keyword evidence="12" id="KW-0648">Protein biosynthesis</keyword>
<proteinExistence type="inferred from homology"/>
<name>A0A934NAQ8_9BACT</name>
<dbReference type="GO" id="GO:0003746">
    <property type="term" value="F:translation elongation factor activity"/>
    <property type="evidence" value="ECO:0007669"/>
    <property type="project" value="UniProtKB-KW"/>
</dbReference>
<protein>
    <recommendedName>
        <fullName evidence="2 8">Transcription elongation factor GreA</fullName>
    </recommendedName>
    <alternativeName>
        <fullName evidence="7 8">Transcript cleavage factor GreA</fullName>
    </alternativeName>
</protein>
<dbReference type="Gene3D" id="3.10.50.30">
    <property type="entry name" value="Transcription elongation factor, GreA/GreB, C-terminal domain"/>
    <property type="match status" value="1"/>
</dbReference>
<dbReference type="Pfam" id="PF01272">
    <property type="entry name" value="GreA_GreB"/>
    <property type="match status" value="1"/>
</dbReference>
<evidence type="ECO:0000256" key="6">
    <source>
        <dbReference type="ARBA" id="ARBA00024916"/>
    </source>
</evidence>
<dbReference type="SUPFAM" id="SSF46557">
    <property type="entry name" value="GreA transcript cleavage protein, N-terminal domain"/>
    <property type="match status" value="1"/>
</dbReference>
<dbReference type="GO" id="GO:0070063">
    <property type="term" value="F:RNA polymerase binding"/>
    <property type="evidence" value="ECO:0007669"/>
    <property type="project" value="InterPro"/>
</dbReference>
<feature type="domain" description="Transcription elongation factor GreA/GreB N-terminal" evidence="11">
    <location>
        <begin position="7"/>
        <end position="75"/>
    </location>
</feature>
<keyword evidence="4 8" id="KW-0238">DNA-binding</keyword>
<dbReference type="SUPFAM" id="SSF54534">
    <property type="entry name" value="FKBP-like"/>
    <property type="match status" value="1"/>
</dbReference>
<reference evidence="12 13" key="1">
    <citation type="submission" date="2020-10" db="EMBL/GenBank/DDBJ databases">
        <title>Ca. Dormibacterota MAGs.</title>
        <authorList>
            <person name="Montgomery K."/>
        </authorList>
    </citation>
    <scope>NUCLEOTIDE SEQUENCE [LARGE SCALE GENOMIC DNA]</scope>
    <source>
        <strain evidence="12">SC8811_S16_3</strain>
    </source>
</reference>
<evidence type="ECO:0000313" key="12">
    <source>
        <dbReference type="EMBL" id="MBJ7601701.1"/>
    </source>
</evidence>
<dbReference type="Pfam" id="PF03449">
    <property type="entry name" value="GreA_GreB_N"/>
    <property type="match status" value="1"/>
</dbReference>
<dbReference type="GO" id="GO:0006354">
    <property type="term" value="P:DNA-templated transcription elongation"/>
    <property type="evidence" value="ECO:0007669"/>
    <property type="project" value="TreeGrafter"/>
</dbReference>
<dbReference type="InterPro" id="IPR001437">
    <property type="entry name" value="Tscrpt_elong_fac_GreA/B_C"/>
</dbReference>
<evidence type="ECO:0000256" key="4">
    <source>
        <dbReference type="ARBA" id="ARBA00023125"/>
    </source>
</evidence>
<evidence type="ECO:0000313" key="13">
    <source>
        <dbReference type="Proteomes" id="UP000620075"/>
    </source>
</evidence>
<dbReference type="NCBIfam" id="NF001263">
    <property type="entry name" value="PRK00226.1-4"/>
    <property type="match status" value="1"/>
</dbReference>
<evidence type="ECO:0000256" key="8">
    <source>
        <dbReference type="HAMAP-Rule" id="MF_00105"/>
    </source>
</evidence>
<evidence type="ECO:0000256" key="9">
    <source>
        <dbReference type="RuleBase" id="RU000556"/>
    </source>
</evidence>
<dbReference type="InterPro" id="IPR023459">
    <property type="entry name" value="Tscrpt_elong_fac_GreA/B_fam"/>
</dbReference>
<dbReference type="PIRSF" id="PIRSF006092">
    <property type="entry name" value="GreA_GreB"/>
    <property type="match status" value="1"/>
</dbReference>